<reference evidence="1 2" key="1">
    <citation type="submission" date="2013-05" db="EMBL/GenBank/DDBJ databases">
        <title>Drechslerella stenobrocha genome reveals carnivorous origination and mechanical trapping mechanism of predatory fungi.</title>
        <authorList>
            <person name="Liu X."/>
            <person name="Zhang W."/>
            <person name="Liu K."/>
        </authorList>
    </citation>
    <scope>NUCLEOTIDE SEQUENCE [LARGE SCALE GENOMIC DNA]</scope>
    <source>
        <strain evidence="1 2">248</strain>
    </source>
</reference>
<dbReference type="Proteomes" id="UP000024837">
    <property type="component" value="Unassembled WGS sequence"/>
</dbReference>
<evidence type="ECO:0000313" key="2">
    <source>
        <dbReference type="Proteomes" id="UP000024837"/>
    </source>
</evidence>
<name>W7HMV9_9PEZI</name>
<proteinExistence type="predicted"/>
<dbReference type="OrthoDB" id="5287886at2759"/>
<dbReference type="AlphaFoldDB" id="W7HMV9"/>
<sequence length="166" mass="17357">MPPAVPPYPFKLAIFKNAVPKDSGLGSWGKVNVTFFDCAEDPIALIKPGTMLELSRFCHEALTAIGNIAESLNSDAKLERPGASWIVQSVHIDWKVAPHSEFAIVYGLVDRPKPKALFGSVPPASSSLFGAVKTTSGSVAPASSGLFGSVQTTSVAPASSSLFGNI</sequence>
<dbReference type="HOGENOM" id="CLU_1602688_0_0_1"/>
<keyword evidence="2" id="KW-1185">Reference proteome</keyword>
<evidence type="ECO:0000313" key="1">
    <source>
        <dbReference type="EMBL" id="EWC44449.1"/>
    </source>
</evidence>
<dbReference type="EMBL" id="KI966442">
    <property type="protein sequence ID" value="EWC44449.1"/>
    <property type="molecule type" value="Genomic_DNA"/>
</dbReference>
<protein>
    <submittedName>
        <fullName evidence="1">Uncharacterized protein</fullName>
    </submittedName>
</protein>
<accession>W7HMV9</accession>
<gene>
    <name evidence="1" type="ORF">DRE_06817</name>
</gene>
<organism evidence="1 2">
    <name type="scientific">Drechslerella stenobrocha 248</name>
    <dbReference type="NCBI Taxonomy" id="1043628"/>
    <lineage>
        <taxon>Eukaryota</taxon>
        <taxon>Fungi</taxon>
        <taxon>Dikarya</taxon>
        <taxon>Ascomycota</taxon>
        <taxon>Pezizomycotina</taxon>
        <taxon>Orbiliomycetes</taxon>
        <taxon>Orbiliales</taxon>
        <taxon>Orbiliaceae</taxon>
        <taxon>Drechslerella</taxon>
    </lineage>
</organism>